<dbReference type="SUPFAM" id="SSF53474">
    <property type="entry name" value="alpha/beta-Hydrolases"/>
    <property type="match status" value="1"/>
</dbReference>
<organism evidence="3 4">
    <name type="scientific">Escallonia herrerae</name>
    <dbReference type="NCBI Taxonomy" id="1293975"/>
    <lineage>
        <taxon>Eukaryota</taxon>
        <taxon>Viridiplantae</taxon>
        <taxon>Streptophyta</taxon>
        <taxon>Embryophyta</taxon>
        <taxon>Tracheophyta</taxon>
        <taxon>Spermatophyta</taxon>
        <taxon>Magnoliopsida</taxon>
        <taxon>eudicotyledons</taxon>
        <taxon>Gunneridae</taxon>
        <taxon>Pentapetalae</taxon>
        <taxon>asterids</taxon>
        <taxon>campanulids</taxon>
        <taxon>Escalloniales</taxon>
        <taxon>Escalloniaceae</taxon>
        <taxon>Escallonia</taxon>
    </lineage>
</organism>
<dbReference type="AlphaFoldDB" id="A0AA89B188"/>
<protein>
    <recommendedName>
        <fullName evidence="2">AB hydrolase-1 domain-containing protein</fullName>
    </recommendedName>
</protein>
<evidence type="ECO:0000313" key="3">
    <source>
        <dbReference type="EMBL" id="KAK3021347.1"/>
    </source>
</evidence>
<dbReference type="PANTHER" id="PTHR45763:SF8">
    <property type="entry name" value="ALPHA_BETA-HYDROLASES SUPERFAMILY PROTEIN"/>
    <property type="match status" value="1"/>
</dbReference>
<feature type="domain" description="AB hydrolase-1" evidence="2">
    <location>
        <begin position="21"/>
        <end position="279"/>
    </location>
</feature>
<evidence type="ECO:0000313" key="4">
    <source>
        <dbReference type="Proteomes" id="UP001188597"/>
    </source>
</evidence>
<name>A0AA89B188_9ASTE</name>
<feature type="region of interest" description="Disordered" evidence="1">
    <location>
        <begin position="297"/>
        <end position="326"/>
    </location>
</feature>
<dbReference type="Gene3D" id="3.40.50.1820">
    <property type="entry name" value="alpha/beta hydrolase"/>
    <property type="match status" value="1"/>
</dbReference>
<dbReference type="Pfam" id="PF12697">
    <property type="entry name" value="Abhydrolase_6"/>
    <property type="match status" value="1"/>
</dbReference>
<dbReference type="InterPro" id="IPR000073">
    <property type="entry name" value="AB_hydrolase_1"/>
</dbReference>
<reference evidence="3" key="1">
    <citation type="submission" date="2022-12" db="EMBL/GenBank/DDBJ databases">
        <title>Draft genome assemblies for two species of Escallonia (Escalloniales).</title>
        <authorList>
            <person name="Chanderbali A."/>
            <person name="Dervinis C."/>
            <person name="Anghel I."/>
            <person name="Soltis D."/>
            <person name="Soltis P."/>
            <person name="Zapata F."/>
        </authorList>
    </citation>
    <scope>NUCLEOTIDE SEQUENCE</scope>
    <source>
        <strain evidence="3">UCBG64.0493</strain>
        <tissue evidence="3">Leaf</tissue>
    </source>
</reference>
<dbReference type="GO" id="GO:0016787">
    <property type="term" value="F:hydrolase activity"/>
    <property type="evidence" value="ECO:0007669"/>
    <property type="project" value="UniProtKB-ARBA"/>
</dbReference>
<proteinExistence type="predicted"/>
<gene>
    <name evidence="3" type="ORF">RJ639_045980</name>
</gene>
<dbReference type="InterPro" id="IPR029058">
    <property type="entry name" value="AB_hydrolase_fold"/>
</dbReference>
<dbReference type="EMBL" id="JAVXUP010000764">
    <property type="protein sequence ID" value="KAK3021347.1"/>
    <property type="molecule type" value="Genomic_DNA"/>
</dbReference>
<feature type="compositionally biased region" description="Basic and acidic residues" evidence="1">
    <location>
        <begin position="305"/>
        <end position="314"/>
    </location>
</feature>
<dbReference type="PANTHER" id="PTHR45763">
    <property type="entry name" value="HYDROLASE, ALPHA/BETA FOLD FAMILY PROTEIN, EXPRESSED-RELATED"/>
    <property type="match status" value="1"/>
</dbReference>
<comment type="caution">
    <text evidence="3">The sequence shown here is derived from an EMBL/GenBank/DDBJ whole genome shotgun (WGS) entry which is preliminary data.</text>
</comment>
<evidence type="ECO:0000259" key="2">
    <source>
        <dbReference type="Pfam" id="PF12697"/>
    </source>
</evidence>
<accession>A0AA89B188</accession>
<evidence type="ECO:0000256" key="1">
    <source>
        <dbReference type="SAM" id="MobiDB-lite"/>
    </source>
</evidence>
<keyword evidence="4" id="KW-1185">Reference proteome</keyword>
<sequence length="326" mass="36820">MAYHELGVSSDKARISIIAPHGFLSSRLAGIPPISASLLEAFGVRLVTYDLPGFGESDPHPNRSLNSSALDMLYLVDTVALNDKFWIVGYSSGAMHAWAALKYIPNRIAGAAMFAPMVNPYESSMTKEEMSRTWEKWTRRRKLMYYLARRFPKFLNYFYRQSFLSGKHGQIDKWLSLLLGNKVSKWGFSLSDLLPQRKCTGKGILPWFRFMYSQAECEITGFVGPIHIWQLSGLIIFSSITPKQGMDDQVVPPSMTDYVARVLPNAVVHKLPEEGHFSYFFFCDKCHKEIFSTLFGSPQGPIRTDQQKPSKDGAEEASASPDHTLR</sequence>
<dbReference type="Proteomes" id="UP001188597">
    <property type="component" value="Unassembled WGS sequence"/>
</dbReference>